<organism evidence="1 2">
    <name type="scientific">Microlunatus antarcticus</name>
    <dbReference type="NCBI Taxonomy" id="53388"/>
    <lineage>
        <taxon>Bacteria</taxon>
        <taxon>Bacillati</taxon>
        <taxon>Actinomycetota</taxon>
        <taxon>Actinomycetes</taxon>
        <taxon>Propionibacteriales</taxon>
        <taxon>Propionibacteriaceae</taxon>
        <taxon>Microlunatus</taxon>
    </lineage>
</organism>
<dbReference type="InterPro" id="IPR016155">
    <property type="entry name" value="Mopterin_synth/thiamin_S_b"/>
</dbReference>
<dbReference type="Gene3D" id="3.10.20.30">
    <property type="match status" value="1"/>
</dbReference>
<dbReference type="InterPro" id="IPR012675">
    <property type="entry name" value="Beta-grasp_dom_sf"/>
</dbReference>
<name>A0A7W5P5F1_9ACTN</name>
<dbReference type="Proteomes" id="UP000565572">
    <property type="component" value="Unassembled WGS sequence"/>
</dbReference>
<dbReference type="SUPFAM" id="SSF54285">
    <property type="entry name" value="MoaD/ThiS"/>
    <property type="match status" value="1"/>
</dbReference>
<accession>A0A7W5P5F1</accession>
<gene>
    <name evidence="1" type="ORF">FHX39_000359</name>
</gene>
<keyword evidence="2" id="KW-1185">Reference proteome</keyword>
<dbReference type="RefSeq" id="WP_183336289.1">
    <property type="nucleotide sequence ID" value="NZ_JACHZG010000001.1"/>
</dbReference>
<dbReference type="EMBL" id="JACHZG010000001">
    <property type="protein sequence ID" value="MBB3325415.1"/>
    <property type="molecule type" value="Genomic_DNA"/>
</dbReference>
<proteinExistence type="predicted"/>
<evidence type="ECO:0000313" key="2">
    <source>
        <dbReference type="Proteomes" id="UP000565572"/>
    </source>
</evidence>
<dbReference type="AlphaFoldDB" id="A0A7W5P5F1"/>
<comment type="caution">
    <text evidence="1">The sequence shown here is derived from an EMBL/GenBank/DDBJ whole genome shotgun (WGS) entry which is preliminary data.</text>
</comment>
<reference evidence="1 2" key="1">
    <citation type="submission" date="2020-08" db="EMBL/GenBank/DDBJ databases">
        <title>Sequencing the genomes of 1000 actinobacteria strains.</title>
        <authorList>
            <person name="Klenk H.-P."/>
        </authorList>
    </citation>
    <scope>NUCLEOTIDE SEQUENCE [LARGE SCALE GENOMIC DNA]</scope>
    <source>
        <strain evidence="1 2">DSM 11053</strain>
    </source>
</reference>
<protein>
    <submittedName>
        <fullName evidence="1">Molybdopterin converting factor small subunit</fullName>
    </submittedName>
</protein>
<evidence type="ECO:0000313" key="1">
    <source>
        <dbReference type="EMBL" id="MBB3325415.1"/>
    </source>
</evidence>
<sequence>MTLVTLNYWAGARAAAGRASEAVEAATVGQAVDLVLTGHDDDRFTRVIRASSLLVDGIAASTDSLGRALDGPTTVEVLPPFAGG</sequence>